<keyword evidence="2" id="KW-1185">Reference proteome</keyword>
<proteinExistence type="predicted"/>
<evidence type="ECO:0000313" key="1">
    <source>
        <dbReference type="EMBL" id="KAF1960368.1"/>
    </source>
</evidence>
<dbReference type="EMBL" id="ML976983">
    <property type="protein sequence ID" value="KAF1960368.1"/>
    <property type="molecule type" value="Genomic_DNA"/>
</dbReference>
<dbReference type="Proteomes" id="UP000800035">
    <property type="component" value="Unassembled WGS sequence"/>
</dbReference>
<gene>
    <name evidence="1" type="ORF">CC80DRAFT_544820</name>
</gene>
<organism evidence="1 2">
    <name type="scientific">Byssothecium circinans</name>
    <dbReference type="NCBI Taxonomy" id="147558"/>
    <lineage>
        <taxon>Eukaryota</taxon>
        <taxon>Fungi</taxon>
        <taxon>Dikarya</taxon>
        <taxon>Ascomycota</taxon>
        <taxon>Pezizomycotina</taxon>
        <taxon>Dothideomycetes</taxon>
        <taxon>Pleosporomycetidae</taxon>
        <taxon>Pleosporales</taxon>
        <taxon>Massarineae</taxon>
        <taxon>Massarinaceae</taxon>
        <taxon>Byssothecium</taxon>
    </lineage>
</organism>
<accession>A0A6A5U6Q5</accession>
<dbReference type="AlphaFoldDB" id="A0A6A5U6Q5"/>
<name>A0A6A5U6Q5_9PLEO</name>
<sequence length="54" mass="5654">MLECSGKSACAVVAYVLHDRAAVTAVGGNKVKPRPAEHAVAKLQSERVNMSSTD</sequence>
<reference evidence="1" key="1">
    <citation type="journal article" date="2020" name="Stud. Mycol.">
        <title>101 Dothideomycetes genomes: a test case for predicting lifestyles and emergence of pathogens.</title>
        <authorList>
            <person name="Haridas S."/>
            <person name="Albert R."/>
            <person name="Binder M."/>
            <person name="Bloem J."/>
            <person name="Labutti K."/>
            <person name="Salamov A."/>
            <person name="Andreopoulos B."/>
            <person name="Baker S."/>
            <person name="Barry K."/>
            <person name="Bills G."/>
            <person name="Bluhm B."/>
            <person name="Cannon C."/>
            <person name="Castanera R."/>
            <person name="Culley D."/>
            <person name="Daum C."/>
            <person name="Ezra D."/>
            <person name="Gonzalez J."/>
            <person name="Henrissat B."/>
            <person name="Kuo A."/>
            <person name="Liang C."/>
            <person name="Lipzen A."/>
            <person name="Lutzoni F."/>
            <person name="Magnuson J."/>
            <person name="Mondo S."/>
            <person name="Nolan M."/>
            <person name="Ohm R."/>
            <person name="Pangilinan J."/>
            <person name="Park H.-J."/>
            <person name="Ramirez L."/>
            <person name="Alfaro M."/>
            <person name="Sun H."/>
            <person name="Tritt A."/>
            <person name="Yoshinaga Y."/>
            <person name="Zwiers L.-H."/>
            <person name="Turgeon B."/>
            <person name="Goodwin S."/>
            <person name="Spatafora J."/>
            <person name="Crous P."/>
            <person name="Grigoriev I."/>
        </authorList>
    </citation>
    <scope>NUCLEOTIDE SEQUENCE</scope>
    <source>
        <strain evidence="1">CBS 675.92</strain>
    </source>
</reference>
<evidence type="ECO:0000313" key="2">
    <source>
        <dbReference type="Proteomes" id="UP000800035"/>
    </source>
</evidence>
<protein>
    <submittedName>
        <fullName evidence="1">Uncharacterized protein</fullName>
    </submittedName>
</protein>